<accession>A0AB72UA18</accession>
<name>A0AB72UA18_9PROT</name>
<protein>
    <submittedName>
        <fullName evidence="1">Uncharacterized protein</fullName>
    </submittedName>
</protein>
<organism evidence="1 2">
    <name type="scientific">Thalassospira xiamenensis M-5 = DSM 17429</name>
    <dbReference type="NCBI Taxonomy" id="1123366"/>
    <lineage>
        <taxon>Bacteria</taxon>
        <taxon>Pseudomonadati</taxon>
        <taxon>Pseudomonadota</taxon>
        <taxon>Alphaproteobacteria</taxon>
        <taxon>Rhodospirillales</taxon>
        <taxon>Thalassospiraceae</taxon>
        <taxon>Thalassospira</taxon>
    </lineage>
</organism>
<sequence length="73" mass="8288">MFGDANDLQGYNRMMQENARISQYIASLLSSEGEADLARAARLDGLKHYQKSFSNDLKACRNLIRTLSLYKTN</sequence>
<dbReference type="EMBL" id="CP004388">
    <property type="protein sequence ID" value="AJD50944.1"/>
    <property type="molecule type" value="Genomic_DNA"/>
</dbReference>
<evidence type="ECO:0000313" key="1">
    <source>
        <dbReference type="EMBL" id="AJD50944.1"/>
    </source>
</evidence>
<gene>
    <name evidence="1" type="ORF">TH3_04110</name>
</gene>
<proteinExistence type="predicted"/>
<dbReference type="Proteomes" id="UP000007127">
    <property type="component" value="Chromosome"/>
</dbReference>
<evidence type="ECO:0000313" key="2">
    <source>
        <dbReference type="Proteomes" id="UP000007127"/>
    </source>
</evidence>
<dbReference type="AlphaFoldDB" id="A0AB72UA18"/>
<reference evidence="1 2" key="1">
    <citation type="journal article" date="2012" name="J. Bacteriol.">
        <title>Genome sequence of Thalassospira xiamenensis type strain M-5.</title>
        <authorList>
            <person name="Lai Q."/>
            <person name="Shao Z."/>
        </authorList>
    </citation>
    <scope>NUCLEOTIDE SEQUENCE [LARGE SCALE GENOMIC DNA]</scope>
    <source>
        <strain evidence="1 2">M-5</strain>
    </source>
</reference>
<dbReference type="KEGG" id="txi:TH3_04110"/>